<dbReference type="PANTHER" id="PTHR15352:SF4">
    <property type="entry name" value="LYMPHOID-RESTRICTED MEMBRANE PROTEIN-LIKE ISOFORM X1"/>
    <property type="match status" value="1"/>
</dbReference>
<evidence type="ECO:0000256" key="9">
    <source>
        <dbReference type="SAM" id="Phobius"/>
    </source>
</evidence>
<dbReference type="InterPro" id="IPR008677">
    <property type="entry name" value="MRVI1"/>
</dbReference>
<sequence>MCEISFNDTTRGAGARVCLCFQTLKGLCLDSRRSEILQRLELSLDILTGTVERIFNTAEVLGAVHQEARVSRAVELMVAHVENLRRRHDRSVADLEEAKKTIQQQNPYRNIIDPRASPDPEESDGRRKTLQQNSGRRRVSITLIPSQIQEKIKRKRATRSFSKDSFLTCSSSHPSFESSCSPMTNDDDYSLDDRPLDPDETPPEAPAAELPPPPTPDPECLPSKQLTTRKIQNQSSPLDTLRQRHKGKAALTKKKADKDKKRTNVHRQFSVSTCRSLWRKRPLAHWLYCCRALFCTYLFVLFCVATMTYFLLKHHDEAPAP</sequence>
<gene>
    <name evidence="11" type="primary">LOC115011133</name>
</gene>
<feature type="compositionally biased region" description="Polar residues" evidence="8">
    <location>
        <begin position="224"/>
        <end position="238"/>
    </location>
</feature>
<evidence type="ECO:0000256" key="5">
    <source>
        <dbReference type="ARBA" id="ARBA00022989"/>
    </source>
</evidence>
<feature type="region of interest" description="Disordered" evidence="8">
    <location>
        <begin position="103"/>
        <end position="145"/>
    </location>
</feature>
<comment type="subcellular location">
    <subcellularLocation>
        <location evidence="2">Cytoplasm</location>
    </subcellularLocation>
    <subcellularLocation>
        <location evidence="1">Membrane</location>
        <topology evidence="1">Single-pass membrane protein</topology>
    </subcellularLocation>
</comment>
<evidence type="ECO:0000256" key="4">
    <source>
        <dbReference type="ARBA" id="ARBA00022692"/>
    </source>
</evidence>
<feature type="transmembrane region" description="Helical" evidence="9">
    <location>
        <begin position="285"/>
        <end position="312"/>
    </location>
</feature>
<reference evidence="11" key="1">
    <citation type="submission" date="2025-08" db="UniProtKB">
        <authorList>
            <consortium name="RefSeq"/>
        </authorList>
    </citation>
    <scope>IDENTIFICATION</scope>
</reference>
<feature type="compositionally biased region" description="Low complexity" evidence="8">
    <location>
        <begin position="170"/>
        <end position="181"/>
    </location>
</feature>
<dbReference type="GO" id="GO:0005737">
    <property type="term" value="C:cytoplasm"/>
    <property type="evidence" value="ECO:0007669"/>
    <property type="project" value="UniProtKB-SubCell"/>
</dbReference>
<dbReference type="RefSeq" id="XP_029291972.1">
    <property type="nucleotide sequence ID" value="XM_029436112.1"/>
</dbReference>
<keyword evidence="7 9" id="KW-0472">Membrane</keyword>
<evidence type="ECO:0000256" key="3">
    <source>
        <dbReference type="ARBA" id="ARBA00022490"/>
    </source>
</evidence>
<organism evidence="10 11">
    <name type="scientific">Cottoperca gobio</name>
    <name type="common">Frogmouth</name>
    <name type="synonym">Aphritis gobio</name>
    <dbReference type="NCBI Taxonomy" id="56716"/>
    <lineage>
        <taxon>Eukaryota</taxon>
        <taxon>Metazoa</taxon>
        <taxon>Chordata</taxon>
        <taxon>Craniata</taxon>
        <taxon>Vertebrata</taxon>
        <taxon>Euteleostomi</taxon>
        <taxon>Actinopterygii</taxon>
        <taxon>Neopterygii</taxon>
        <taxon>Teleostei</taxon>
        <taxon>Neoteleostei</taxon>
        <taxon>Acanthomorphata</taxon>
        <taxon>Eupercaria</taxon>
        <taxon>Perciformes</taxon>
        <taxon>Notothenioidei</taxon>
        <taxon>Bovichtidae</taxon>
        <taxon>Cottoperca</taxon>
    </lineage>
</organism>
<feature type="compositionally biased region" description="Basic residues" evidence="8">
    <location>
        <begin position="243"/>
        <end position="253"/>
    </location>
</feature>
<dbReference type="Pfam" id="PF05781">
    <property type="entry name" value="MRVI1"/>
    <property type="match status" value="1"/>
</dbReference>
<dbReference type="AlphaFoldDB" id="A0A6J2Q3Y5"/>
<dbReference type="GO" id="GO:0016020">
    <property type="term" value="C:membrane"/>
    <property type="evidence" value="ECO:0007669"/>
    <property type="project" value="UniProtKB-SubCell"/>
</dbReference>
<keyword evidence="10" id="KW-1185">Reference proteome</keyword>
<proteinExistence type="predicted"/>
<dbReference type="Proteomes" id="UP000504630">
    <property type="component" value="Chromosome 7"/>
</dbReference>
<keyword evidence="6" id="KW-0175">Coiled coil</keyword>
<dbReference type="InParanoid" id="A0A6J2Q3Y5"/>
<accession>A0A6J2Q3Y5</accession>
<evidence type="ECO:0000313" key="11">
    <source>
        <dbReference type="RefSeq" id="XP_029291972.1"/>
    </source>
</evidence>
<dbReference type="GeneID" id="115011133"/>
<evidence type="ECO:0000256" key="2">
    <source>
        <dbReference type="ARBA" id="ARBA00004496"/>
    </source>
</evidence>
<dbReference type="KEGG" id="cgob:115011133"/>
<dbReference type="PANTHER" id="PTHR15352">
    <property type="entry name" value="LYMPHOID-RESTRICTED MEMBRANE PROTEIN, JAW1"/>
    <property type="match status" value="1"/>
</dbReference>
<feature type="region of interest" description="Disordered" evidence="8">
    <location>
        <begin position="165"/>
        <end position="263"/>
    </location>
</feature>
<feature type="compositionally biased region" description="Pro residues" evidence="8">
    <location>
        <begin position="203"/>
        <end position="219"/>
    </location>
</feature>
<evidence type="ECO:0000256" key="7">
    <source>
        <dbReference type="ARBA" id="ARBA00023136"/>
    </source>
</evidence>
<keyword evidence="5 9" id="KW-1133">Transmembrane helix</keyword>
<evidence type="ECO:0000256" key="8">
    <source>
        <dbReference type="SAM" id="MobiDB-lite"/>
    </source>
</evidence>
<name>A0A6J2Q3Y5_COTGO</name>
<keyword evidence="4 9" id="KW-0812">Transmembrane</keyword>
<dbReference type="OrthoDB" id="10062605at2759"/>
<protein>
    <submittedName>
        <fullName evidence="11">Uncharacterized protein LOC115011133</fullName>
    </submittedName>
</protein>
<keyword evidence="3" id="KW-0963">Cytoplasm</keyword>
<evidence type="ECO:0000256" key="1">
    <source>
        <dbReference type="ARBA" id="ARBA00004167"/>
    </source>
</evidence>
<evidence type="ECO:0000313" key="10">
    <source>
        <dbReference type="Proteomes" id="UP000504630"/>
    </source>
</evidence>
<evidence type="ECO:0000256" key="6">
    <source>
        <dbReference type="ARBA" id="ARBA00023054"/>
    </source>
</evidence>